<proteinExistence type="predicted"/>
<organism evidence="1 2">
    <name type="scientific">Natrinema hispanicum</name>
    <dbReference type="NCBI Taxonomy" id="392421"/>
    <lineage>
        <taxon>Archaea</taxon>
        <taxon>Methanobacteriati</taxon>
        <taxon>Methanobacteriota</taxon>
        <taxon>Stenosarchaea group</taxon>
        <taxon>Halobacteria</taxon>
        <taxon>Halobacteriales</taxon>
        <taxon>Natrialbaceae</taxon>
        <taxon>Natrinema</taxon>
    </lineage>
</organism>
<dbReference type="PROSITE" id="PS51257">
    <property type="entry name" value="PROKAR_LIPOPROTEIN"/>
    <property type="match status" value="1"/>
</dbReference>
<name>A0A482YF31_9EURY</name>
<comment type="caution">
    <text evidence="1">The sequence shown here is derived from an EMBL/GenBank/DDBJ whole genome shotgun (WGS) entry which is preliminary data.</text>
</comment>
<gene>
    <name evidence="1" type="ORF">BDK88_1497</name>
</gene>
<sequence length="131" mass="14909">MNRRSLLHCCGSSIVILGGGCLDWFDDSVRICDIIAWTTYETRHEIQLRLSDAGERVYEENYEIGGSHQGGFEIEGSEIPVRNGHFTLQVKIDDYDWKEWFLPDYADESVSVELRFRGSPPSASLGYIPDC</sequence>
<dbReference type="Proteomes" id="UP000291097">
    <property type="component" value="Unassembled WGS sequence"/>
</dbReference>
<reference evidence="1 2" key="1">
    <citation type="submission" date="2019-02" db="EMBL/GenBank/DDBJ databases">
        <title>Genomic Encyclopedia of Archaeal and Bacterial Type Strains, Phase II (KMG-II): from individual species to whole genera.</title>
        <authorList>
            <person name="Goeker M."/>
        </authorList>
    </citation>
    <scope>NUCLEOTIDE SEQUENCE [LARGE SCALE GENOMIC DNA]</scope>
    <source>
        <strain evidence="1 2">DSM 18328</strain>
    </source>
</reference>
<protein>
    <submittedName>
        <fullName evidence="1">Uncharacterized protein</fullName>
    </submittedName>
</protein>
<evidence type="ECO:0000313" key="1">
    <source>
        <dbReference type="EMBL" id="RZV10342.1"/>
    </source>
</evidence>
<dbReference type="EMBL" id="SHMP01000004">
    <property type="protein sequence ID" value="RZV10342.1"/>
    <property type="molecule type" value="Genomic_DNA"/>
</dbReference>
<accession>A0A482YF31</accession>
<evidence type="ECO:0000313" key="2">
    <source>
        <dbReference type="Proteomes" id="UP000291097"/>
    </source>
</evidence>
<dbReference type="AlphaFoldDB" id="A0A482YF31"/>